<comment type="caution">
    <text evidence="2">The sequence shown here is derived from an EMBL/GenBank/DDBJ whole genome shotgun (WGS) entry which is preliminary data.</text>
</comment>
<evidence type="ECO:0000313" key="2">
    <source>
        <dbReference type="EMBL" id="TNV77507.1"/>
    </source>
</evidence>
<keyword evidence="3" id="KW-1185">Reference proteome</keyword>
<protein>
    <submittedName>
        <fullName evidence="2">Uncharacterized protein</fullName>
    </submittedName>
</protein>
<dbReference type="AlphaFoldDB" id="A0A8J8T0C5"/>
<name>A0A8J8T0C5_HALGN</name>
<feature type="transmembrane region" description="Helical" evidence="1">
    <location>
        <begin position="117"/>
        <end position="134"/>
    </location>
</feature>
<accession>A0A8J8T0C5</accession>
<keyword evidence="1" id="KW-1133">Transmembrane helix</keyword>
<reference evidence="2" key="1">
    <citation type="submission" date="2019-06" db="EMBL/GenBank/DDBJ databases">
        <authorList>
            <person name="Zheng W."/>
        </authorList>
    </citation>
    <scope>NUCLEOTIDE SEQUENCE</scope>
    <source>
        <strain evidence="2">QDHG01</strain>
    </source>
</reference>
<gene>
    <name evidence="2" type="ORF">FGO68_gene14740</name>
</gene>
<keyword evidence="1" id="KW-0812">Transmembrane</keyword>
<dbReference type="Proteomes" id="UP000785679">
    <property type="component" value="Unassembled WGS sequence"/>
</dbReference>
<keyword evidence="1" id="KW-0472">Membrane</keyword>
<feature type="transmembrane region" description="Helical" evidence="1">
    <location>
        <begin position="80"/>
        <end position="97"/>
    </location>
</feature>
<evidence type="ECO:0000256" key="1">
    <source>
        <dbReference type="SAM" id="Phobius"/>
    </source>
</evidence>
<proteinExistence type="predicted"/>
<dbReference type="EMBL" id="RRYP01011794">
    <property type="protein sequence ID" value="TNV77507.1"/>
    <property type="molecule type" value="Genomic_DNA"/>
</dbReference>
<evidence type="ECO:0000313" key="3">
    <source>
        <dbReference type="Proteomes" id="UP000785679"/>
    </source>
</evidence>
<sequence length="135" mass="15059">MASVALRKLSLMFISWYSQSSISVWRVMGGSILQVCIARETIQDISSCLSLISSSWLQRGMPVLTSVACRQLRVQATRDLIFRMVEILCMTLSGLYLSPSVTRSFLLQIYSGELSNLIAILAFLAVFQVSLIVIF</sequence>
<organism evidence="2 3">
    <name type="scientific">Halteria grandinella</name>
    <dbReference type="NCBI Taxonomy" id="5974"/>
    <lineage>
        <taxon>Eukaryota</taxon>
        <taxon>Sar</taxon>
        <taxon>Alveolata</taxon>
        <taxon>Ciliophora</taxon>
        <taxon>Intramacronucleata</taxon>
        <taxon>Spirotrichea</taxon>
        <taxon>Stichotrichia</taxon>
        <taxon>Sporadotrichida</taxon>
        <taxon>Halteriidae</taxon>
        <taxon>Halteria</taxon>
    </lineage>
</organism>